<proteinExistence type="predicted"/>
<dbReference type="Pfam" id="PF17957">
    <property type="entry name" value="Big_7"/>
    <property type="match status" value="2"/>
</dbReference>
<dbReference type="SUPFAM" id="SSF55486">
    <property type="entry name" value="Metalloproteases ('zincins'), catalytic domain"/>
    <property type="match status" value="1"/>
</dbReference>
<gene>
    <name evidence="1" type="ORF">ISU07_09750</name>
</gene>
<dbReference type="RefSeq" id="WP_194706589.1">
    <property type="nucleotide sequence ID" value="NZ_JADKPN010000004.1"/>
</dbReference>
<dbReference type="InterPro" id="IPR013783">
    <property type="entry name" value="Ig-like_fold"/>
</dbReference>
<accession>A0A930YE62</accession>
<sequence length="624" mass="65303">MPPLSYPGLPPVSARVSAVPGRVRILVMRVFWSPSPPKFPDTGQMKGLMKDTAAWFARTSRGRQHVSSKVTPWLRVGGGMVNCGDLYGSVRRAVGAARAHGAATGGFNRYMLVMPQCGTNSQGEKPGRVTWIREKFPHLDVLTHELGHNLGLDHANSLICTADKRRITQGGRCSGQEYGDVWDSMGISTRPYSVGVLKRLGWAGRTATATGSGTWTLRDAEDSGKGLQGLRVKVSGKASYWLELHTTGVAMAKEPGSFAVSGTPGLQIRLDTGKKSLQLLDAAPGNPDATLFYPDPDLVNATLPVGSSFTTPQDVRITLVAQDAATARVQVSFGKRAGAPDAPTLVSAVATGGPYGRESRLVIQPGGSDNGQVVLGYVATRYPGGESTFVADPGGHHTTLTVDYDGKPPQKWSVRAVNQVGSSPESPQLQEHVPAPVVTILAPTPGASVPGPNIHVVVDVQPDALSQSPISSVTVCLEDQTCAYDSQAPWSVDLEATAGPHVVSATASDASGADGVASTPVTVVPAPPTVTITSPANGSTVPAGVPFAVTVTATPNAATDRPVEMVELTIRDASTGDPVDYADDSVAPYSATFTLDLAGTYWIEATAWDQWYQSAPAAVTVTVE</sequence>
<dbReference type="Gene3D" id="2.60.40.10">
    <property type="entry name" value="Immunoglobulins"/>
    <property type="match status" value="2"/>
</dbReference>
<evidence type="ECO:0000313" key="1">
    <source>
        <dbReference type="EMBL" id="MBF4763408.1"/>
    </source>
</evidence>
<evidence type="ECO:0000313" key="2">
    <source>
        <dbReference type="Proteomes" id="UP000640489"/>
    </source>
</evidence>
<evidence type="ECO:0008006" key="3">
    <source>
        <dbReference type="Google" id="ProtNLM"/>
    </source>
</evidence>
<dbReference type="EMBL" id="JADKPN010000004">
    <property type="protein sequence ID" value="MBF4763408.1"/>
    <property type="molecule type" value="Genomic_DNA"/>
</dbReference>
<reference evidence="1" key="1">
    <citation type="submission" date="2020-11" db="EMBL/GenBank/DDBJ databases">
        <title>Nocardioides sp. nov., isolated from Soil of Cynanchum wilfordii Hemsley rhizosphere.</title>
        <authorList>
            <person name="Lee J.-S."/>
            <person name="Suh M.K."/>
            <person name="Kim J.-S."/>
        </authorList>
    </citation>
    <scope>NUCLEOTIDE SEQUENCE</scope>
    <source>
        <strain evidence="1">KCTC 19275</strain>
    </source>
</reference>
<dbReference type="GO" id="GO:0005975">
    <property type="term" value="P:carbohydrate metabolic process"/>
    <property type="evidence" value="ECO:0007669"/>
    <property type="project" value="UniProtKB-ARBA"/>
</dbReference>
<organism evidence="1 2">
    <name type="scientific">Nocardioides islandensis</name>
    <dbReference type="NCBI Taxonomy" id="433663"/>
    <lineage>
        <taxon>Bacteria</taxon>
        <taxon>Bacillati</taxon>
        <taxon>Actinomycetota</taxon>
        <taxon>Actinomycetes</taxon>
        <taxon>Propionibacteriales</taxon>
        <taxon>Nocardioidaceae</taxon>
        <taxon>Nocardioides</taxon>
    </lineage>
</organism>
<comment type="caution">
    <text evidence="1">The sequence shown here is derived from an EMBL/GenBank/DDBJ whole genome shotgun (WGS) entry which is preliminary data.</text>
</comment>
<dbReference type="AlphaFoldDB" id="A0A930YE62"/>
<name>A0A930YE62_9ACTN</name>
<keyword evidence="2" id="KW-1185">Reference proteome</keyword>
<protein>
    <recommendedName>
        <fullName evidence="3">Peptidase M11 gametolysin domain-containing protein</fullName>
    </recommendedName>
</protein>
<dbReference type="Proteomes" id="UP000640489">
    <property type="component" value="Unassembled WGS sequence"/>
</dbReference>